<sequence>MAAPAAAPATGSEHVFEISQIKVYVPITLDMTNLNYDTWRELFETHCLTFGVLSHLDGSSLPSLPPTPHGRNVTASSRCGSLEPSQTLSSTPSSPKTVPHEIFGSLWTISSAITKKHGPFNTIPSFAPSLHVL</sequence>
<evidence type="ECO:0000313" key="2">
    <source>
        <dbReference type="EMBL" id="JAU54980.1"/>
    </source>
</evidence>
<dbReference type="EMBL" id="GEVL01022361">
    <property type="protein sequence ID" value="JAU54980.1"/>
    <property type="molecule type" value="Transcribed_RNA"/>
</dbReference>
<evidence type="ECO:0000256" key="1">
    <source>
        <dbReference type="SAM" id="MobiDB-lite"/>
    </source>
</evidence>
<feature type="region of interest" description="Disordered" evidence="1">
    <location>
        <begin position="63"/>
        <end position="97"/>
    </location>
</feature>
<accession>A0A1J3GL97</accession>
<proteinExistence type="predicted"/>
<dbReference type="AlphaFoldDB" id="A0A1J3GL97"/>
<gene>
    <name evidence="2" type="ORF">LE_TR9452_c0_g1_i1_g.31879</name>
</gene>
<organism evidence="2">
    <name type="scientific">Noccaea caerulescens</name>
    <name type="common">Alpine penny-cress</name>
    <name type="synonym">Thlaspi caerulescens</name>
    <dbReference type="NCBI Taxonomy" id="107243"/>
    <lineage>
        <taxon>Eukaryota</taxon>
        <taxon>Viridiplantae</taxon>
        <taxon>Streptophyta</taxon>
        <taxon>Embryophyta</taxon>
        <taxon>Tracheophyta</taxon>
        <taxon>Spermatophyta</taxon>
        <taxon>Magnoliopsida</taxon>
        <taxon>eudicotyledons</taxon>
        <taxon>Gunneridae</taxon>
        <taxon>Pentapetalae</taxon>
        <taxon>rosids</taxon>
        <taxon>malvids</taxon>
        <taxon>Brassicales</taxon>
        <taxon>Brassicaceae</taxon>
        <taxon>Coluteocarpeae</taxon>
        <taxon>Noccaea</taxon>
    </lineage>
</organism>
<name>A0A1J3GL97_NOCCA</name>
<reference evidence="2" key="1">
    <citation type="submission" date="2016-07" db="EMBL/GenBank/DDBJ databases">
        <title>De novo transcriptome assembly of four accessions of the metal hyperaccumulator plant Noccaea caerulescens.</title>
        <authorList>
            <person name="Blande D."/>
            <person name="Halimaa P."/>
            <person name="Tervahauta A.I."/>
            <person name="Aarts M.G."/>
            <person name="Karenlampi S.O."/>
        </authorList>
    </citation>
    <scope>NUCLEOTIDE SEQUENCE</scope>
</reference>
<feature type="compositionally biased region" description="Low complexity" evidence="1">
    <location>
        <begin position="81"/>
        <end position="95"/>
    </location>
</feature>
<protein>
    <submittedName>
        <fullName evidence="2">Uncharacterized protein</fullName>
    </submittedName>
</protein>